<feature type="compositionally biased region" description="Basic and acidic residues" evidence="1">
    <location>
        <begin position="48"/>
        <end position="59"/>
    </location>
</feature>
<dbReference type="AlphaFoldDB" id="A0A7J6FQL8"/>
<proteinExistence type="predicted"/>
<organism evidence="2 3">
    <name type="scientific">Cannabis sativa</name>
    <name type="common">Hemp</name>
    <name type="synonym">Marijuana</name>
    <dbReference type="NCBI Taxonomy" id="3483"/>
    <lineage>
        <taxon>Eukaryota</taxon>
        <taxon>Viridiplantae</taxon>
        <taxon>Streptophyta</taxon>
        <taxon>Embryophyta</taxon>
        <taxon>Tracheophyta</taxon>
        <taxon>Spermatophyta</taxon>
        <taxon>Magnoliopsida</taxon>
        <taxon>eudicotyledons</taxon>
        <taxon>Gunneridae</taxon>
        <taxon>Pentapetalae</taxon>
        <taxon>rosids</taxon>
        <taxon>fabids</taxon>
        <taxon>Rosales</taxon>
        <taxon>Cannabaceae</taxon>
        <taxon>Cannabis</taxon>
    </lineage>
</organism>
<dbReference type="Proteomes" id="UP000583929">
    <property type="component" value="Unassembled WGS sequence"/>
</dbReference>
<gene>
    <name evidence="2" type="ORF">G4B88_018102</name>
</gene>
<evidence type="ECO:0000256" key="1">
    <source>
        <dbReference type="SAM" id="MobiDB-lite"/>
    </source>
</evidence>
<dbReference type="EMBL" id="JAATIQ010000183">
    <property type="protein sequence ID" value="KAF4372937.1"/>
    <property type="molecule type" value="Genomic_DNA"/>
</dbReference>
<evidence type="ECO:0000313" key="3">
    <source>
        <dbReference type="Proteomes" id="UP000583929"/>
    </source>
</evidence>
<name>A0A7J6FQL8_CANSA</name>
<protein>
    <submittedName>
        <fullName evidence="2">Uncharacterized protein</fullName>
    </submittedName>
</protein>
<keyword evidence="3" id="KW-1185">Reference proteome</keyword>
<feature type="region of interest" description="Disordered" evidence="1">
    <location>
        <begin position="39"/>
        <end position="59"/>
    </location>
</feature>
<comment type="caution">
    <text evidence="2">The sequence shown here is derived from an EMBL/GenBank/DDBJ whole genome shotgun (WGS) entry which is preliminary data.</text>
</comment>
<evidence type="ECO:0000313" key="2">
    <source>
        <dbReference type="EMBL" id="KAF4372937.1"/>
    </source>
</evidence>
<sequence length="155" mass="17820">SLPLKLSTKKPRRFRQLTLLWWRRFRLRILTSDLTASTEAQPGCGQKIGERRFEKSRTKTRERTRVRLTMDIRSSRLPEGANNLNSDLNNGVLKISSYAKISGSLFSTTPLTLIPPTFTDHSPMRSFSAILLIHRIILELSDSDQSILFNYLNQT</sequence>
<feature type="non-terminal residue" evidence="2">
    <location>
        <position position="155"/>
    </location>
</feature>
<accession>A0A7J6FQL8</accession>
<reference evidence="2 3" key="1">
    <citation type="journal article" date="2020" name="bioRxiv">
        <title>Sequence and annotation of 42 cannabis genomes reveals extensive copy number variation in cannabinoid synthesis and pathogen resistance genes.</title>
        <authorList>
            <person name="Mckernan K.J."/>
            <person name="Helbert Y."/>
            <person name="Kane L.T."/>
            <person name="Ebling H."/>
            <person name="Zhang L."/>
            <person name="Liu B."/>
            <person name="Eaton Z."/>
            <person name="Mclaughlin S."/>
            <person name="Kingan S."/>
            <person name="Baybayan P."/>
            <person name="Concepcion G."/>
            <person name="Jordan M."/>
            <person name="Riva A."/>
            <person name="Barbazuk W."/>
            <person name="Harkins T."/>
        </authorList>
    </citation>
    <scope>NUCLEOTIDE SEQUENCE [LARGE SCALE GENOMIC DNA]</scope>
    <source>
        <strain evidence="3">cv. Jamaican Lion 4</strain>
        <tissue evidence="2">Leaf</tissue>
    </source>
</reference>